<keyword evidence="2" id="KW-1185">Reference proteome</keyword>
<comment type="caution">
    <text evidence="1">The sequence shown here is derived from an EMBL/GenBank/DDBJ whole genome shotgun (WGS) entry which is preliminary data.</text>
</comment>
<accession>A0A934N6P4</accession>
<evidence type="ECO:0000313" key="2">
    <source>
        <dbReference type="Proteomes" id="UP000612893"/>
    </source>
</evidence>
<evidence type="ECO:0000313" key="1">
    <source>
        <dbReference type="EMBL" id="MBJ7597786.1"/>
    </source>
</evidence>
<proteinExistence type="predicted"/>
<dbReference type="RefSeq" id="WP_338200281.1">
    <property type="nucleotide sequence ID" value="NZ_JAEKNR010000080.1"/>
</dbReference>
<name>A0A934N6P4_9BACT</name>
<sequence>MPLVGLDREFSREALLNFQQLQGGYQVLSPPPRRLAGELADRIDRINGHLLDSAHLLRHLTFTEQEHAGLANALESMTQQAQLVHLLVLKHAQDAGLL</sequence>
<organism evidence="1 2">
    <name type="scientific">Candidatus Nephthysia bennettiae</name>
    <dbReference type="NCBI Taxonomy" id="3127016"/>
    <lineage>
        <taxon>Bacteria</taxon>
        <taxon>Bacillati</taxon>
        <taxon>Candidatus Dormiibacterota</taxon>
        <taxon>Candidatus Dormibacteria</taxon>
        <taxon>Candidatus Dormibacterales</taxon>
        <taxon>Candidatus Dormibacteraceae</taxon>
        <taxon>Candidatus Nephthysia</taxon>
    </lineage>
</organism>
<dbReference type="EMBL" id="JAEKNR010000080">
    <property type="protein sequence ID" value="MBJ7597786.1"/>
    <property type="molecule type" value="Genomic_DNA"/>
</dbReference>
<reference evidence="1" key="1">
    <citation type="submission" date="2020-10" db="EMBL/GenBank/DDBJ databases">
        <title>Ca. Dormibacterota MAGs.</title>
        <authorList>
            <person name="Montgomery K."/>
        </authorList>
    </citation>
    <scope>NUCLEOTIDE SEQUENCE [LARGE SCALE GENOMIC DNA]</scope>
    <source>
        <strain evidence="1">SC8812_S17_10</strain>
    </source>
</reference>
<dbReference type="Proteomes" id="UP000612893">
    <property type="component" value="Unassembled WGS sequence"/>
</dbReference>
<gene>
    <name evidence="1" type="ORF">JF922_06840</name>
</gene>
<dbReference type="AlphaFoldDB" id="A0A934N6P4"/>
<protein>
    <submittedName>
        <fullName evidence="1">Uncharacterized protein</fullName>
    </submittedName>
</protein>